<dbReference type="EMBL" id="PDLM01000004">
    <property type="protein sequence ID" value="RDW79494.1"/>
    <property type="molecule type" value="Genomic_DNA"/>
</dbReference>
<name>A0A3D8S070_9HELO</name>
<dbReference type="OrthoDB" id="10314782at2759"/>
<keyword evidence="2" id="KW-1185">Reference proteome</keyword>
<proteinExistence type="predicted"/>
<reference evidence="1 2" key="1">
    <citation type="journal article" date="2018" name="IMA Fungus">
        <title>IMA Genome-F 9: Draft genome sequence of Annulohypoxylon stygium, Aspergillus mulundensis, Berkeleyomyces basicola (syn. Thielaviopsis basicola), Ceratocystis smalleyi, two Cercospora beticola strains, Coleophoma cylindrospora, Fusarium fracticaudum, Phialophora cf. hyalina, and Morchella septimelata.</title>
        <authorList>
            <person name="Wingfield B.D."/>
            <person name="Bills G.F."/>
            <person name="Dong Y."/>
            <person name="Huang W."/>
            <person name="Nel W.J."/>
            <person name="Swalarsk-Parry B.S."/>
            <person name="Vaghefi N."/>
            <person name="Wilken P.M."/>
            <person name="An Z."/>
            <person name="de Beer Z.W."/>
            <person name="De Vos L."/>
            <person name="Chen L."/>
            <person name="Duong T.A."/>
            <person name="Gao Y."/>
            <person name="Hammerbacher A."/>
            <person name="Kikkert J.R."/>
            <person name="Li Y."/>
            <person name="Li H."/>
            <person name="Li K."/>
            <person name="Li Q."/>
            <person name="Liu X."/>
            <person name="Ma X."/>
            <person name="Naidoo K."/>
            <person name="Pethybridge S.J."/>
            <person name="Sun J."/>
            <person name="Steenkamp E.T."/>
            <person name="van der Nest M.A."/>
            <person name="van Wyk S."/>
            <person name="Wingfield M.J."/>
            <person name="Xiong C."/>
            <person name="Yue Q."/>
            <person name="Zhang X."/>
        </authorList>
    </citation>
    <scope>NUCLEOTIDE SEQUENCE [LARGE SCALE GENOMIC DNA]</scope>
    <source>
        <strain evidence="1 2">BP6252</strain>
    </source>
</reference>
<gene>
    <name evidence="1" type="ORF">BP6252_04132</name>
</gene>
<evidence type="ECO:0000313" key="1">
    <source>
        <dbReference type="EMBL" id="RDW79494.1"/>
    </source>
</evidence>
<evidence type="ECO:0000313" key="2">
    <source>
        <dbReference type="Proteomes" id="UP000256645"/>
    </source>
</evidence>
<dbReference type="Proteomes" id="UP000256645">
    <property type="component" value="Unassembled WGS sequence"/>
</dbReference>
<comment type="caution">
    <text evidence="1">The sequence shown here is derived from an EMBL/GenBank/DDBJ whole genome shotgun (WGS) entry which is preliminary data.</text>
</comment>
<protein>
    <submittedName>
        <fullName evidence="1">Uncharacterized protein</fullName>
    </submittedName>
</protein>
<accession>A0A3D8S070</accession>
<organism evidence="1 2">
    <name type="scientific">Coleophoma cylindrospora</name>
    <dbReference type="NCBI Taxonomy" id="1849047"/>
    <lineage>
        <taxon>Eukaryota</taxon>
        <taxon>Fungi</taxon>
        <taxon>Dikarya</taxon>
        <taxon>Ascomycota</taxon>
        <taxon>Pezizomycotina</taxon>
        <taxon>Leotiomycetes</taxon>
        <taxon>Helotiales</taxon>
        <taxon>Dermateaceae</taxon>
        <taxon>Coleophoma</taxon>
    </lineage>
</organism>
<sequence>MEDTKTSVSDEETTSEDDLNQLVRTDRLGLVLSIEDPREFTQIAHNMLYDVIFDLRAGSPTIFNEHDVFRHPQEYTLNSAVCTFTKKKFAYEPQIAHLVHWRSGLEFGAEVGVYTWKWILAKKTGDYWSFAAAAYIFLRGQEYCVRTNVPTPFVASGVPPHDPSWDDVRAALRTMVLSTVQHVVAQ</sequence>
<dbReference type="AlphaFoldDB" id="A0A3D8S070"/>